<reference evidence="4 5" key="1">
    <citation type="journal article" date="2011" name="Int. J. Syst. Evol. Microbiol.">
        <title>Description of Undibacterium oligocarboniphilum sp. nov., isolated from purified water, and Undibacterium pigrum strain CCUG 49012 as the type strain of Undibacterium parvum sp. nov., and emended descriptions of the genus Undibacterium and the species Undibacterium pigrum.</title>
        <authorList>
            <person name="Eder W."/>
            <person name="Wanner G."/>
            <person name="Ludwig W."/>
            <person name="Busse H.J."/>
            <person name="Ziemke-Kageler F."/>
            <person name="Lang E."/>
        </authorList>
    </citation>
    <scope>NUCLEOTIDE SEQUENCE [LARGE SCALE GENOMIC DNA]</scope>
    <source>
        <strain evidence="4 5">DSM 23061</strain>
    </source>
</reference>
<keyword evidence="5" id="KW-1185">Reference proteome</keyword>
<dbReference type="InterPro" id="IPR057326">
    <property type="entry name" value="KR_dom"/>
</dbReference>
<proteinExistence type="inferred from homology"/>
<dbReference type="KEGG" id="upv:EJN92_08850"/>
<sequence length="251" mass="26322">MSDFNNKTILVTGASSGIGFAAAQAYLEQGAKRVYIIGRNAQKLELAQAQLGERAVALVADVGNLAQLEQMAGKIRHNGDTLDVLFANAGIAENNLVGSTTEAAFDATFDTNVKGVFFTVQSVLPLMNPGSSIVLNASVAANKGMQNLSLYSASKAAVRSFARTWCNDLKAQKIRVNTVSPGVTLTPILETGLKMTAPQIAELAHYLKDAVPAGRLADVKEIAAAVLFLSSDAASFVNGVELCVDGGYTQI</sequence>
<dbReference type="RefSeq" id="WP_126127478.1">
    <property type="nucleotide sequence ID" value="NZ_CP034464.1"/>
</dbReference>
<dbReference type="Gene3D" id="3.40.50.720">
    <property type="entry name" value="NAD(P)-binding Rossmann-like Domain"/>
    <property type="match status" value="1"/>
</dbReference>
<protein>
    <submittedName>
        <fullName evidence="4">SDR family oxidoreductase</fullName>
    </submittedName>
</protein>
<evidence type="ECO:0000313" key="5">
    <source>
        <dbReference type="Proteomes" id="UP000275663"/>
    </source>
</evidence>
<gene>
    <name evidence="4" type="ORF">EJN92_08850</name>
</gene>
<dbReference type="AlphaFoldDB" id="A0A3S9HJ08"/>
<dbReference type="Proteomes" id="UP000275663">
    <property type="component" value="Chromosome"/>
</dbReference>
<dbReference type="InterPro" id="IPR002347">
    <property type="entry name" value="SDR_fam"/>
</dbReference>
<dbReference type="EMBL" id="CP034464">
    <property type="protein sequence ID" value="AZP12096.1"/>
    <property type="molecule type" value="Genomic_DNA"/>
</dbReference>
<evidence type="ECO:0000256" key="1">
    <source>
        <dbReference type="ARBA" id="ARBA00006484"/>
    </source>
</evidence>
<dbReference type="InterPro" id="IPR036291">
    <property type="entry name" value="NAD(P)-bd_dom_sf"/>
</dbReference>
<dbReference type="Pfam" id="PF13561">
    <property type="entry name" value="adh_short_C2"/>
    <property type="match status" value="1"/>
</dbReference>
<dbReference type="PANTHER" id="PTHR42760:SF115">
    <property type="entry name" value="3-OXOACYL-[ACYL-CARRIER-PROTEIN] REDUCTASE FABG"/>
    <property type="match status" value="1"/>
</dbReference>
<evidence type="ECO:0000313" key="4">
    <source>
        <dbReference type="EMBL" id="AZP12096.1"/>
    </source>
</evidence>
<accession>A0A3S9HJ08</accession>
<dbReference type="CDD" id="cd05233">
    <property type="entry name" value="SDR_c"/>
    <property type="match status" value="1"/>
</dbReference>
<name>A0A3S9HJ08_9BURK</name>
<dbReference type="SMART" id="SM00822">
    <property type="entry name" value="PKS_KR"/>
    <property type="match status" value="1"/>
</dbReference>
<dbReference type="InterPro" id="IPR020904">
    <property type="entry name" value="Sc_DH/Rdtase_CS"/>
</dbReference>
<organism evidence="4 5">
    <name type="scientific">Undibacterium parvum</name>
    <dbReference type="NCBI Taxonomy" id="401471"/>
    <lineage>
        <taxon>Bacteria</taxon>
        <taxon>Pseudomonadati</taxon>
        <taxon>Pseudomonadota</taxon>
        <taxon>Betaproteobacteria</taxon>
        <taxon>Burkholderiales</taxon>
        <taxon>Oxalobacteraceae</taxon>
        <taxon>Undibacterium</taxon>
    </lineage>
</organism>
<comment type="similarity">
    <text evidence="1">Belongs to the short-chain dehydrogenases/reductases (SDR) family.</text>
</comment>
<dbReference type="SUPFAM" id="SSF51735">
    <property type="entry name" value="NAD(P)-binding Rossmann-fold domains"/>
    <property type="match status" value="1"/>
</dbReference>
<dbReference type="OrthoDB" id="9803333at2"/>
<keyword evidence="2" id="KW-0560">Oxidoreductase</keyword>
<feature type="domain" description="Ketoreductase" evidence="3">
    <location>
        <begin position="7"/>
        <end position="151"/>
    </location>
</feature>
<evidence type="ECO:0000259" key="3">
    <source>
        <dbReference type="SMART" id="SM00822"/>
    </source>
</evidence>
<dbReference type="PRINTS" id="PR00081">
    <property type="entry name" value="GDHRDH"/>
</dbReference>
<dbReference type="PROSITE" id="PS00061">
    <property type="entry name" value="ADH_SHORT"/>
    <property type="match status" value="1"/>
</dbReference>
<dbReference type="PANTHER" id="PTHR42760">
    <property type="entry name" value="SHORT-CHAIN DEHYDROGENASES/REDUCTASES FAMILY MEMBER"/>
    <property type="match status" value="1"/>
</dbReference>
<dbReference type="FunFam" id="3.40.50.720:FF:000084">
    <property type="entry name" value="Short-chain dehydrogenase reductase"/>
    <property type="match status" value="1"/>
</dbReference>
<dbReference type="GO" id="GO:0016616">
    <property type="term" value="F:oxidoreductase activity, acting on the CH-OH group of donors, NAD or NADP as acceptor"/>
    <property type="evidence" value="ECO:0007669"/>
    <property type="project" value="UniProtKB-ARBA"/>
</dbReference>
<evidence type="ECO:0000256" key="2">
    <source>
        <dbReference type="ARBA" id="ARBA00023002"/>
    </source>
</evidence>